<dbReference type="AlphaFoldDB" id="A0A133PT44"/>
<reference evidence="3" key="1">
    <citation type="submission" date="2016-01" db="EMBL/GenBank/DDBJ databases">
        <authorList>
            <person name="Mitreva M."/>
            <person name="Pepin K.H."/>
            <person name="Mihindukulasuriya K.A."/>
            <person name="Fulton R."/>
            <person name="Fronick C."/>
            <person name="O'Laughlin M."/>
            <person name="Miner T."/>
            <person name="Herter B."/>
            <person name="Rosa B.A."/>
            <person name="Cordes M."/>
            <person name="Tomlinson C."/>
            <person name="Wollam A."/>
            <person name="Palsikar V.B."/>
            <person name="Mardis E.R."/>
            <person name="Wilson R.K."/>
        </authorList>
    </citation>
    <scope>NUCLEOTIDE SEQUENCE [LARGE SCALE GENOMIC DNA]</scope>
    <source>
        <strain evidence="3">MJR7716</strain>
    </source>
</reference>
<gene>
    <name evidence="2" type="ORF">HMPREF3226_02871</name>
</gene>
<dbReference type="Proteomes" id="UP000070533">
    <property type="component" value="Unassembled WGS sequence"/>
</dbReference>
<dbReference type="InterPro" id="IPR024079">
    <property type="entry name" value="MetalloPept_cat_dom_sf"/>
</dbReference>
<dbReference type="GO" id="GO:0008237">
    <property type="term" value="F:metallopeptidase activity"/>
    <property type="evidence" value="ECO:0007669"/>
    <property type="project" value="InterPro"/>
</dbReference>
<evidence type="ECO:0000259" key="1">
    <source>
        <dbReference type="Pfam" id="PF16217"/>
    </source>
</evidence>
<dbReference type="PATRIC" id="fig|28128.5.peg.2958"/>
<dbReference type="Pfam" id="PF16217">
    <property type="entry name" value="M64_N"/>
    <property type="match status" value="1"/>
</dbReference>
<sequence length="481" mass="55006">MSLLIRSGPSLLTRTTKKTNTRQQSLVVRRKIRYFVGKKSYQEKTEQMKKTISLVIALISCLTIGAQEFQHYFTDATLRIDYTFTGNAKSQAIAVDELCKIPRWYGKRQRLAELPVEGNGQITVRDHRSQRVIYRNSFSTLFQEWLSYDEAKTNTKAFQNVFLVPYPKDTIDVTLDLKNNRRQTMATLTHTVAPADILIRRIGEKAVTPYETLQQAADTTHCIHIAYVAEGYTESEMPVFIDDCRTAMEALFAHEPFKSMRSRFNIVAVKAPSEESGTSEPGRGIWKNTALHSNFNTFYSDRYLTTLHLKDLHDWLAGTPYEHIIVLVNTKNYGGGGILNSYNLSMTHHPAFKPVVVHEFGHSFAGLGDEYAYGKEEIPMYPHDIEPWEPNLTTLVDFNSKWADMVKEKTPVPTPQPATLGQPNAKKTNWETGAYEPAGYSQHGVYRPYPDCRMRTNENPEFCPVCQRAITRMINFYTDKQ</sequence>
<comment type="caution">
    <text evidence="2">The sequence shown here is derived from an EMBL/GenBank/DDBJ whole genome shotgun (WGS) entry which is preliminary data.</text>
</comment>
<dbReference type="Pfam" id="PF09471">
    <property type="entry name" value="Peptidase_M64"/>
    <property type="match status" value="2"/>
</dbReference>
<dbReference type="Gene3D" id="3.40.390.10">
    <property type="entry name" value="Collagenase (Catalytic Domain)"/>
    <property type="match status" value="1"/>
</dbReference>
<dbReference type="EMBL" id="LRQG01000263">
    <property type="protein sequence ID" value="KXA32020.1"/>
    <property type="molecule type" value="Genomic_DNA"/>
</dbReference>
<organism evidence="2 3">
    <name type="scientific">Prevotella corporis</name>
    <dbReference type="NCBI Taxonomy" id="28128"/>
    <lineage>
        <taxon>Bacteria</taxon>
        <taxon>Pseudomonadati</taxon>
        <taxon>Bacteroidota</taxon>
        <taxon>Bacteroidia</taxon>
        <taxon>Bacteroidales</taxon>
        <taxon>Prevotellaceae</taxon>
        <taxon>Prevotella</taxon>
    </lineage>
</organism>
<accession>A0A133PT44</accession>
<evidence type="ECO:0000313" key="2">
    <source>
        <dbReference type="EMBL" id="KXA32020.1"/>
    </source>
</evidence>
<feature type="domain" description="Peptidase M64 N-terminal" evidence="1">
    <location>
        <begin position="68"/>
        <end position="186"/>
    </location>
</feature>
<dbReference type="Gene3D" id="2.60.40.3250">
    <property type="entry name" value="Peptidase M64, N-terminal domain"/>
    <property type="match status" value="1"/>
</dbReference>
<protein>
    <submittedName>
        <fullName evidence="2">IgA Peptidase M64</fullName>
    </submittedName>
</protein>
<dbReference type="InterPro" id="IPR032625">
    <property type="entry name" value="M64_N"/>
</dbReference>
<name>A0A133PT44_9BACT</name>
<dbReference type="STRING" id="28128.HMPREF3226_02871"/>
<dbReference type="eggNOG" id="COG2304">
    <property type="taxonomic scope" value="Bacteria"/>
</dbReference>
<dbReference type="InterPro" id="IPR019026">
    <property type="entry name" value="Peptidase_M64_IgA"/>
</dbReference>
<proteinExistence type="predicted"/>
<evidence type="ECO:0000313" key="3">
    <source>
        <dbReference type="Proteomes" id="UP000070533"/>
    </source>
</evidence>
<dbReference type="InterPro" id="IPR038171">
    <property type="entry name" value="M64_N_sf"/>
</dbReference>
<keyword evidence="3" id="KW-1185">Reference proteome</keyword>